<feature type="transmembrane region" description="Helical" evidence="1">
    <location>
        <begin position="152"/>
        <end position="169"/>
    </location>
</feature>
<dbReference type="AlphaFoldDB" id="A0A843YMW0"/>
<dbReference type="OrthoDB" id="5597362at2"/>
<sequence length="400" mass="44494">MTVKKRHVFYISGFDPRGAAFYRLLYQREAAKQCAVGGLNAQVGPRRRSSDISSSWQIQSGVGDQRTAIHYEFLHWDDIVRAHWVRDEIQVLAAYLRAFWIYLSSGALSRVLKASWPPFVTALFPLAILLTVLGLASGAAVGAYQLIALAEMPWWVGAIAGLGAFGLLIQGGRLLERRMNSYWLLRIYAFSAQQGLGNLPDLDARLNEMARHIVAKASNSDADEILIVGHSTGTIMATIVLARALAIDPELLQQQRSRISLLTLGQCIPIVSLLPQAQQFRDALSTLAQAEKLDWIDFTAPTDGACFALVDPIAVSGISQVNPDEPKPKLLSPRFARLFAPATYAKIRRNWYRTHFQYVMASEKAGEYDYFAITAGHLTLAERHQSLPSVQHYKRPKVFS</sequence>
<comment type="caution">
    <text evidence="2">The sequence shown here is derived from an EMBL/GenBank/DDBJ whole genome shotgun (WGS) entry which is preliminary data.</text>
</comment>
<keyword evidence="3" id="KW-1185">Reference proteome</keyword>
<reference evidence="2 3" key="1">
    <citation type="submission" date="2019-10" db="EMBL/GenBank/DDBJ databases">
        <title>Glaciimonas soli sp. nov., a psychrophilic bacterium isolated from the forest soil of a high elevation mountain in Taiwan.</title>
        <authorList>
            <person name="Wang L.-T."/>
            <person name="Shieh W.Y."/>
        </authorList>
    </citation>
    <scope>NUCLEOTIDE SEQUENCE [LARGE SCALE GENOMIC DNA]</scope>
    <source>
        <strain evidence="2 3">GS1</strain>
    </source>
</reference>
<dbReference type="EMBL" id="WINI01000004">
    <property type="protein sequence ID" value="MQR00805.1"/>
    <property type="molecule type" value="Genomic_DNA"/>
</dbReference>
<organism evidence="2 3">
    <name type="scientific">Glaciimonas soli</name>
    <dbReference type="NCBI Taxonomy" id="2590999"/>
    <lineage>
        <taxon>Bacteria</taxon>
        <taxon>Pseudomonadati</taxon>
        <taxon>Pseudomonadota</taxon>
        <taxon>Betaproteobacteria</taxon>
        <taxon>Burkholderiales</taxon>
        <taxon>Oxalobacteraceae</taxon>
        <taxon>Glaciimonas</taxon>
    </lineage>
</organism>
<keyword evidence="1" id="KW-0812">Transmembrane</keyword>
<feature type="transmembrane region" description="Helical" evidence="1">
    <location>
        <begin position="119"/>
        <end position="146"/>
    </location>
</feature>
<evidence type="ECO:0000256" key="1">
    <source>
        <dbReference type="SAM" id="Phobius"/>
    </source>
</evidence>
<dbReference type="RefSeq" id="WP_153234424.1">
    <property type="nucleotide sequence ID" value="NZ_WINI01000004.1"/>
</dbReference>
<evidence type="ECO:0000313" key="3">
    <source>
        <dbReference type="Proteomes" id="UP000451565"/>
    </source>
</evidence>
<name>A0A843YMW0_9BURK</name>
<keyword evidence="1" id="KW-1133">Transmembrane helix</keyword>
<evidence type="ECO:0008006" key="4">
    <source>
        <dbReference type="Google" id="ProtNLM"/>
    </source>
</evidence>
<keyword evidence="1" id="KW-0472">Membrane</keyword>
<dbReference type="SUPFAM" id="SSF53474">
    <property type="entry name" value="alpha/beta-Hydrolases"/>
    <property type="match status" value="1"/>
</dbReference>
<gene>
    <name evidence="2" type="ORF">GEV47_08930</name>
</gene>
<proteinExistence type="predicted"/>
<protein>
    <recommendedName>
        <fullName evidence="4">Alpha/beta hydrolase</fullName>
    </recommendedName>
</protein>
<evidence type="ECO:0000313" key="2">
    <source>
        <dbReference type="EMBL" id="MQR00805.1"/>
    </source>
</evidence>
<dbReference type="Proteomes" id="UP000451565">
    <property type="component" value="Unassembled WGS sequence"/>
</dbReference>
<accession>A0A843YMW0</accession>
<dbReference type="InterPro" id="IPR029058">
    <property type="entry name" value="AB_hydrolase_fold"/>
</dbReference>